<name>A0A6P8X729_DROAB</name>
<dbReference type="FunFam" id="1.10.10.10:FF:000118">
    <property type="entry name" value="40S ribosomal protein S19"/>
    <property type="match status" value="1"/>
</dbReference>
<keyword evidence="2" id="KW-0689">Ribosomal protein</keyword>
<evidence type="ECO:0000256" key="3">
    <source>
        <dbReference type="ARBA" id="ARBA00023274"/>
    </source>
</evidence>
<accession>A0A6P8X729</accession>
<dbReference type="GeneID" id="117569856"/>
<proteinExistence type="inferred from homology"/>
<dbReference type="SUPFAM" id="SSF46785">
    <property type="entry name" value="Winged helix' DNA-binding domain"/>
    <property type="match status" value="1"/>
</dbReference>
<gene>
    <name evidence="5" type="primary">LOC117569856</name>
</gene>
<reference evidence="5" key="1">
    <citation type="submission" date="2025-08" db="UniProtKB">
        <authorList>
            <consortium name="RefSeq"/>
        </authorList>
    </citation>
    <scope>IDENTIFICATION</scope>
    <source>
        <strain evidence="5">15112-1751.03</strain>
        <tissue evidence="5">Whole Adult</tissue>
    </source>
</reference>
<dbReference type="GO" id="GO:0003723">
    <property type="term" value="F:RNA binding"/>
    <property type="evidence" value="ECO:0007669"/>
    <property type="project" value="TreeGrafter"/>
</dbReference>
<dbReference type="InterPro" id="IPR036388">
    <property type="entry name" value="WH-like_DNA-bd_sf"/>
</dbReference>
<dbReference type="PROSITE" id="PS00628">
    <property type="entry name" value="RIBOSOMAL_S19E"/>
    <property type="match status" value="1"/>
</dbReference>
<dbReference type="RefSeq" id="XP_034107080.1">
    <property type="nucleotide sequence ID" value="XM_034251189.2"/>
</dbReference>
<dbReference type="Gene3D" id="1.10.10.10">
    <property type="entry name" value="Winged helix-like DNA-binding domain superfamily/Winged helix DNA-binding domain"/>
    <property type="match status" value="1"/>
</dbReference>
<dbReference type="OrthoDB" id="428974at2759"/>
<evidence type="ECO:0000256" key="1">
    <source>
        <dbReference type="ARBA" id="ARBA00010014"/>
    </source>
</evidence>
<dbReference type="AlphaFoldDB" id="A0A6P8X729"/>
<evidence type="ECO:0000256" key="2">
    <source>
        <dbReference type="ARBA" id="ARBA00022980"/>
    </source>
</evidence>
<dbReference type="PANTHER" id="PTHR11710">
    <property type="entry name" value="40S RIBOSOMAL PROTEIN S19"/>
    <property type="match status" value="1"/>
</dbReference>
<dbReference type="InterPro" id="IPR018277">
    <property type="entry name" value="Ribosomal_eS19_CS"/>
</dbReference>
<dbReference type="SMART" id="SM01413">
    <property type="entry name" value="Ribosomal_S19e"/>
    <property type="match status" value="1"/>
</dbReference>
<dbReference type="GO" id="GO:0003735">
    <property type="term" value="F:structural constituent of ribosome"/>
    <property type="evidence" value="ECO:0007669"/>
    <property type="project" value="InterPro"/>
</dbReference>
<organism evidence="4 5">
    <name type="scientific">Drosophila albomicans</name>
    <name type="common">Fruit fly</name>
    <dbReference type="NCBI Taxonomy" id="7291"/>
    <lineage>
        <taxon>Eukaryota</taxon>
        <taxon>Metazoa</taxon>
        <taxon>Ecdysozoa</taxon>
        <taxon>Arthropoda</taxon>
        <taxon>Hexapoda</taxon>
        <taxon>Insecta</taxon>
        <taxon>Pterygota</taxon>
        <taxon>Neoptera</taxon>
        <taxon>Endopterygota</taxon>
        <taxon>Diptera</taxon>
        <taxon>Brachycera</taxon>
        <taxon>Muscomorpha</taxon>
        <taxon>Ephydroidea</taxon>
        <taxon>Drosophilidae</taxon>
        <taxon>Drosophila</taxon>
    </lineage>
</organism>
<dbReference type="GO" id="GO:0002181">
    <property type="term" value="P:cytoplasmic translation"/>
    <property type="evidence" value="ECO:0007669"/>
    <property type="project" value="UniProtKB-ARBA"/>
</dbReference>
<dbReference type="PANTHER" id="PTHR11710:SF0">
    <property type="entry name" value="40S RIBOSOMAL PROTEIN S19"/>
    <property type="match status" value="1"/>
</dbReference>
<dbReference type="InterPro" id="IPR036390">
    <property type="entry name" value="WH_DNA-bd_sf"/>
</dbReference>
<evidence type="ECO:0000313" key="4">
    <source>
        <dbReference type="Proteomes" id="UP000515160"/>
    </source>
</evidence>
<comment type="similarity">
    <text evidence="1">Belongs to the eukaryotic ribosomal protein eS19 family.</text>
</comment>
<keyword evidence="4" id="KW-1185">Reference proteome</keyword>
<keyword evidence="3" id="KW-0687">Ribonucleoprotein</keyword>
<protein>
    <submittedName>
        <fullName evidence="5">40S ribosomal protein S19a-like</fullName>
    </submittedName>
</protein>
<sequence>MPGVTVKDIDQHEVTKAVAAFLKKSGKLKVPEQMDLIKTAKYKELAPTDPDWFYVRCASILRHLYYRSPAGVGALTKVYGGRKRRGVHPSRFCRSSEGAIRKALQALEQARFIEKHHEGGRSLSSIGRRDLDRIANQIVAKQRDAAKQTGTIVISDFNDDSTLV</sequence>
<dbReference type="GO" id="GO:0022627">
    <property type="term" value="C:cytosolic small ribosomal subunit"/>
    <property type="evidence" value="ECO:0007669"/>
    <property type="project" value="TreeGrafter"/>
</dbReference>
<evidence type="ECO:0000313" key="5">
    <source>
        <dbReference type="RefSeq" id="XP_034107080.1"/>
    </source>
</evidence>
<dbReference type="GO" id="GO:0000028">
    <property type="term" value="P:ribosomal small subunit assembly"/>
    <property type="evidence" value="ECO:0007669"/>
    <property type="project" value="TreeGrafter"/>
</dbReference>
<dbReference type="Pfam" id="PF01090">
    <property type="entry name" value="Ribosomal_S19e"/>
    <property type="match status" value="1"/>
</dbReference>
<dbReference type="Proteomes" id="UP000515160">
    <property type="component" value="Chromosome 3"/>
</dbReference>
<dbReference type="InterPro" id="IPR001266">
    <property type="entry name" value="Ribosomal_eS19"/>
</dbReference>